<dbReference type="GO" id="GO:0008270">
    <property type="term" value="F:zinc ion binding"/>
    <property type="evidence" value="ECO:0007669"/>
    <property type="project" value="UniProtKB-KW"/>
</dbReference>
<dbReference type="EMBL" id="JANQDX010000002">
    <property type="protein sequence ID" value="KAL0927104.1"/>
    <property type="molecule type" value="Genomic_DNA"/>
</dbReference>
<keyword evidence="13" id="KW-1185">Reference proteome</keyword>
<evidence type="ECO:0000256" key="9">
    <source>
        <dbReference type="PROSITE-ProRule" id="PRU00175"/>
    </source>
</evidence>
<keyword evidence="6 10" id="KW-1133">Transmembrane helix</keyword>
<comment type="subcellular location">
    <subcellularLocation>
        <location evidence="1">Membrane</location>
        <topology evidence="1">Single-pass membrane protein</topology>
    </subcellularLocation>
</comment>
<keyword evidence="3 10" id="KW-0812">Transmembrane</keyword>
<feature type="transmembrane region" description="Helical" evidence="10">
    <location>
        <begin position="41"/>
        <end position="63"/>
    </location>
</feature>
<comment type="similarity">
    <text evidence="8">Belongs to the RING-type zinc finger family. ATL subfamily.</text>
</comment>
<evidence type="ECO:0000313" key="12">
    <source>
        <dbReference type="EMBL" id="KAL0927104.1"/>
    </source>
</evidence>
<name>A0ABD0VQ41_DENTH</name>
<dbReference type="AlphaFoldDB" id="A0ABD0VQ41"/>
<keyword evidence="2" id="KW-0808">Transferase</keyword>
<evidence type="ECO:0000256" key="5">
    <source>
        <dbReference type="ARBA" id="ARBA00022833"/>
    </source>
</evidence>
<evidence type="ECO:0000256" key="1">
    <source>
        <dbReference type="ARBA" id="ARBA00004167"/>
    </source>
</evidence>
<dbReference type="InterPro" id="IPR013083">
    <property type="entry name" value="Znf_RING/FYVE/PHD"/>
</dbReference>
<dbReference type="PANTHER" id="PTHR46905">
    <property type="entry name" value="RING-H2 FINGER PROTEIN ATL78"/>
    <property type="match status" value="1"/>
</dbReference>
<dbReference type="InterPro" id="IPR001841">
    <property type="entry name" value="Znf_RING"/>
</dbReference>
<dbReference type="CDD" id="cd16461">
    <property type="entry name" value="RING-H2_EL5-like"/>
    <property type="match status" value="1"/>
</dbReference>
<feature type="transmembrane region" description="Helical" evidence="10">
    <location>
        <begin position="94"/>
        <end position="116"/>
    </location>
</feature>
<dbReference type="GO" id="GO:0016020">
    <property type="term" value="C:membrane"/>
    <property type="evidence" value="ECO:0007669"/>
    <property type="project" value="UniProtKB-SubCell"/>
</dbReference>
<reference evidence="12 13" key="1">
    <citation type="journal article" date="2024" name="Plant Biotechnol. J.">
        <title>Dendrobium thyrsiflorum genome and its molecular insights into genes involved in important horticultural traits.</title>
        <authorList>
            <person name="Chen B."/>
            <person name="Wang J.Y."/>
            <person name="Zheng P.J."/>
            <person name="Li K.L."/>
            <person name="Liang Y.M."/>
            <person name="Chen X.F."/>
            <person name="Zhang C."/>
            <person name="Zhao X."/>
            <person name="He X."/>
            <person name="Zhang G.Q."/>
            <person name="Liu Z.J."/>
            <person name="Xu Q."/>
        </authorList>
    </citation>
    <scope>NUCLEOTIDE SEQUENCE [LARGE SCALE GENOMIC DNA]</scope>
    <source>
        <strain evidence="12">GZMU011</strain>
    </source>
</reference>
<dbReference type="GO" id="GO:0016740">
    <property type="term" value="F:transferase activity"/>
    <property type="evidence" value="ECO:0007669"/>
    <property type="project" value="UniProtKB-KW"/>
</dbReference>
<dbReference type="Gene3D" id="3.30.40.10">
    <property type="entry name" value="Zinc/RING finger domain, C3HC4 (zinc finger)"/>
    <property type="match status" value="1"/>
</dbReference>
<evidence type="ECO:0000256" key="4">
    <source>
        <dbReference type="ARBA" id="ARBA00022723"/>
    </source>
</evidence>
<accession>A0ABD0VQ41</accession>
<dbReference type="SUPFAM" id="SSF57850">
    <property type="entry name" value="RING/U-box"/>
    <property type="match status" value="1"/>
</dbReference>
<dbReference type="Pfam" id="PF13639">
    <property type="entry name" value="zf-RING_2"/>
    <property type="match status" value="1"/>
</dbReference>
<keyword evidence="9" id="KW-0863">Zinc-finger</keyword>
<evidence type="ECO:0000256" key="8">
    <source>
        <dbReference type="ARBA" id="ARBA00024209"/>
    </source>
</evidence>
<protein>
    <recommendedName>
        <fullName evidence="11">RING-type domain-containing protein</fullName>
    </recommendedName>
</protein>
<evidence type="ECO:0000313" key="13">
    <source>
        <dbReference type="Proteomes" id="UP001552299"/>
    </source>
</evidence>
<dbReference type="PANTHER" id="PTHR46905:SF7">
    <property type="entry name" value="RING-H2 FINGER PROTEIN ATL78"/>
    <property type="match status" value="1"/>
</dbReference>
<keyword evidence="4" id="KW-0479">Metal-binding</keyword>
<dbReference type="PROSITE" id="PS50089">
    <property type="entry name" value="ZF_RING_2"/>
    <property type="match status" value="1"/>
</dbReference>
<organism evidence="12 13">
    <name type="scientific">Dendrobium thyrsiflorum</name>
    <name type="common">Pinecone-like raceme dendrobium</name>
    <name type="synonym">Orchid</name>
    <dbReference type="NCBI Taxonomy" id="117978"/>
    <lineage>
        <taxon>Eukaryota</taxon>
        <taxon>Viridiplantae</taxon>
        <taxon>Streptophyta</taxon>
        <taxon>Embryophyta</taxon>
        <taxon>Tracheophyta</taxon>
        <taxon>Spermatophyta</taxon>
        <taxon>Magnoliopsida</taxon>
        <taxon>Liliopsida</taxon>
        <taxon>Asparagales</taxon>
        <taxon>Orchidaceae</taxon>
        <taxon>Epidendroideae</taxon>
        <taxon>Malaxideae</taxon>
        <taxon>Dendrobiinae</taxon>
        <taxon>Dendrobium</taxon>
    </lineage>
</organism>
<evidence type="ECO:0000256" key="10">
    <source>
        <dbReference type="SAM" id="Phobius"/>
    </source>
</evidence>
<evidence type="ECO:0000256" key="3">
    <source>
        <dbReference type="ARBA" id="ARBA00022692"/>
    </source>
</evidence>
<comment type="caution">
    <text evidence="12">The sequence shown here is derived from an EMBL/GenBank/DDBJ whole genome shotgun (WGS) entry which is preliminary data.</text>
</comment>
<evidence type="ECO:0000256" key="6">
    <source>
        <dbReference type="ARBA" id="ARBA00022989"/>
    </source>
</evidence>
<feature type="domain" description="RING-type" evidence="11">
    <location>
        <begin position="159"/>
        <end position="201"/>
    </location>
</feature>
<evidence type="ECO:0000256" key="7">
    <source>
        <dbReference type="ARBA" id="ARBA00023136"/>
    </source>
</evidence>
<dbReference type="InterPro" id="IPR044602">
    <property type="entry name" value="ATL10/ATL72-79-like"/>
</dbReference>
<evidence type="ECO:0000259" key="11">
    <source>
        <dbReference type="PROSITE" id="PS50089"/>
    </source>
</evidence>
<dbReference type="SMART" id="SM00184">
    <property type="entry name" value="RING"/>
    <property type="match status" value="1"/>
</dbReference>
<keyword evidence="5" id="KW-0862">Zinc</keyword>
<keyword evidence="7 10" id="KW-0472">Membrane</keyword>
<proteinExistence type="inferred from homology"/>
<dbReference type="Proteomes" id="UP001552299">
    <property type="component" value="Unassembled WGS sequence"/>
</dbReference>
<evidence type="ECO:0000256" key="2">
    <source>
        <dbReference type="ARBA" id="ARBA00022679"/>
    </source>
</evidence>
<gene>
    <name evidence="12" type="ORF">M5K25_001261</name>
</gene>
<sequence length="209" mass="22008">MPISSRALLQTAVAGPAASPAGDFFVAVAGASSFRKNSYSVVIMIIGVLFAAALCSVGLSYVVNLVLRPAASPAGDFFVAVAGASSFRKNSYSAVIMIMGVLFAAALCSVGLNYVVHWVLRYSSSRPDPPKRLQRAIRNLPGAGVYSAGLNLGDSGSDCAICLAKFEPGEPVRFLPKCGHCFHVGCVDRWLIIRPSCPTCRQCLVDCLC</sequence>